<dbReference type="GO" id="GO:0006865">
    <property type="term" value="P:amino acid transport"/>
    <property type="evidence" value="ECO:0007669"/>
    <property type="project" value="UniProtKB-KW"/>
</dbReference>
<evidence type="ECO:0000256" key="1">
    <source>
        <dbReference type="ARBA" id="ARBA00004651"/>
    </source>
</evidence>
<dbReference type="GO" id="GO:0022857">
    <property type="term" value="F:transmembrane transporter activity"/>
    <property type="evidence" value="ECO:0007669"/>
    <property type="project" value="InterPro"/>
</dbReference>
<evidence type="ECO:0000256" key="9">
    <source>
        <dbReference type="SAM" id="Phobius"/>
    </source>
</evidence>
<protein>
    <submittedName>
        <fullName evidence="10">High-affinity branched-chain amino acid transport system permease protein livh</fullName>
    </submittedName>
</protein>
<keyword evidence="6 9" id="KW-1133">Transmembrane helix</keyword>
<feature type="transmembrane region" description="Helical" evidence="9">
    <location>
        <begin position="61"/>
        <end position="79"/>
    </location>
</feature>
<name>A0A0W8G6B6_9ZZZZ</name>
<dbReference type="Pfam" id="PF02653">
    <property type="entry name" value="BPD_transp_2"/>
    <property type="match status" value="1"/>
</dbReference>
<evidence type="ECO:0000256" key="3">
    <source>
        <dbReference type="ARBA" id="ARBA00022475"/>
    </source>
</evidence>
<comment type="caution">
    <text evidence="10">The sequence shown here is derived from an EMBL/GenBank/DDBJ whole genome shotgun (WGS) entry which is preliminary data.</text>
</comment>
<keyword evidence="4 9" id="KW-0812">Transmembrane</keyword>
<dbReference type="InterPro" id="IPR052157">
    <property type="entry name" value="BCAA_transport_permease"/>
</dbReference>
<keyword evidence="2" id="KW-0813">Transport</keyword>
<accession>A0A0W8G6B6</accession>
<dbReference type="GO" id="GO:0005886">
    <property type="term" value="C:plasma membrane"/>
    <property type="evidence" value="ECO:0007669"/>
    <property type="project" value="UniProtKB-SubCell"/>
</dbReference>
<proteinExistence type="inferred from homology"/>
<evidence type="ECO:0000313" key="10">
    <source>
        <dbReference type="EMBL" id="KUG28574.1"/>
    </source>
</evidence>
<evidence type="ECO:0000256" key="2">
    <source>
        <dbReference type="ARBA" id="ARBA00022448"/>
    </source>
</evidence>
<dbReference type="AlphaFoldDB" id="A0A0W8G6B6"/>
<feature type="transmembrane region" description="Helical" evidence="9">
    <location>
        <begin position="227"/>
        <end position="248"/>
    </location>
</feature>
<dbReference type="PANTHER" id="PTHR11795">
    <property type="entry name" value="BRANCHED-CHAIN AMINO ACID TRANSPORT SYSTEM PERMEASE PROTEIN LIVH"/>
    <property type="match status" value="1"/>
</dbReference>
<evidence type="ECO:0000256" key="6">
    <source>
        <dbReference type="ARBA" id="ARBA00022989"/>
    </source>
</evidence>
<evidence type="ECO:0000256" key="7">
    <source>
        <dbReference type="ARBA" id="ARBA00023136"/>
    </source>
</evidence>
<evidence type="ECO:0000256" key="8">
    <source>
        <dbReference type="ARBA" id="ARBA00037998"/>
    </source>
</evidence>
<feature type="transmembrane region" description="Helical" evidence="9">
    <location>
        <begin position="134"/>
        <end position="159"/>
    </location>
</feature>
<gene>
    <name evidence="10" type="ORF">ASZ90_001556</name>
</gene>
<feature type="transmembrane region" description="Helical" evidence="9">
    <location>
        <begin position="91"/>
        <end position="114"/>
    </location>
</feature>
<keyword evidence="5" id="KW-0029">Amino-acid transport</keyword>
<comment type="subcellular location">
    <subcellularLocation>
        <location evidence="1">Cell membrane</location>
        <topology evidence="1">Multi-pass membrane protein</topology>
    </subcellularLocation>
</comment>
<evidence type="ECO:0000256" key="4">
    <source>
        <dbReference type="ARBA" id="ARBA00022692"/>
    </source>
</evidence>
<dbReference type="PANTHER" id="PTHR11795:SF451">
    <property type="entry name" value="ABC TRANSPORTER PERMEASE PROTEIN"/>
    <property type="match status" value="1"/>
</dbReference>
<dbReference type="EMBL" id="LNQE01000205">
    <property type="protein sequence ID" value="KUG28574.1"/>
    <property type="molecule type" value="Genomic_DNA"/>
</dbReference>
<feature type="transmembrane region" description="Helical" evidence="9">
    <location>
        <begin position="260"/>
        <end position="281"/>
    </location>
</feature>
<keyword evidence="7 9" id="KW-0472">Membrane</keyword>
<sequence length="295" mass="31357">MEYYLQLFISGLVVGSIYSLVALGFVIIYKATKVVNFAQGELVMVGAYVCFALTVQAQLPFLVAFLMTLAFSFVLGIVIERLILRPMIGEPIISVVMVTIGLSSVLKSLVQLFWGTQIQVFPPVLPQEPVMIAGLPVAPVYLAAFALSVILFLIFSAFFKYSRLGISMRATAFDQQAAASMGIGIKNIFALSWCIAAMVSSIGGVILGNINGINAQLGHLGLKVFPAVILGGLDSLLGAALGGLIVGVLENVCDGAAKEFLGLGGFKDVAAFILLVVILMIKPYGLFGAREIERV</sequence>
<dbReference type="CDD" id="cd06582">
    <property type="entry name" value="TM_PBP1_LivH_like"/>
    <property type="match status" value="1"/>
</dbReference>
<organism evidence="10">
    <name type="scientific">hydrocarbon metagenome</name>
    <dbReference type="NCBI Taxonomy" id="938273"/>
    <lineage>
        <taxon>unclassified sequences</taxon>
        <taxon>metagenomes</taxon>
        <taxon>ecological metagenomes</taxon>
    </lineage>
</organism>
<comment type="similarity">
    <text evidence="8">Belongs to the binding-protein-dependent transport system permease family. LivHM subfamily.</text>
</comment>
<feature type="transmembrane region" description="Helical" evidence="9">
    <location>
        <begin position="6"/>
        <end position="27"/>
    </location>
</feature>
<evidence type="ECO:0000256" key="5">
    <source>
        <dbReference type="ARBA" id="ARBA00022970"/>
    </source>
</evidence>
<reference evidence="10" key="1">
    <citation type="journal article" date="2015" name="Proc. Natl. Acad. Sci. U.S.A.">
        <title>Networks of energetic and metabolic interactions define dynamics in microbial communities.</title>
        <authorList>
            <person name="Embree M."/>
            <person name="Liu J.K."/>
            <person name="Al-Bassam M.M."/>
            <person name="Zengler K."/>
        </authorList>
    </citation>
    <scope>NUCLEOTIDE SEQUENCE</scope>
</reference>
<keyword evidence="3" id="KW-1003">Cell membrane</keyword>
<dbReference type="InterPro" id="IPR001851">
    <property type="entry name" value="ABC_transp_permease"/>
</dbReference>
<feature type="transmembrane region" description="Helical" evidence="9">
    <location>
        <begin position="188"/>
        <end position="207"/>
    </location>
</feature>